<proteinExistence type="predicted"/>
<evidence type="ECO:0000313" key="1">
    <source>
        <dbReference type="EMBL" id="GAA4113095.1"/>
    </source>
</evidence>
<dbReference type="Proteomes" id="UP001501495">
    <property type="component" value="Unassembled WGS sequence"/>
</dbReference>
<name>A0ABP7XFE1_9ACTN</name>
<dbReference type="RefSeq" id="WP_344732143.1">
    <property type="nucleotide sequence ID" value="NZ_BAAAZH010000008.1"/>
</dbReference>
<keyword evidence="1" id="KW-0808">Transferase</keyword>
<dbReference type="InterPro" id="IPR004165">
    <property type="entry name" value="CoA_trans_fam_I"/>
</dbReference>
<dbReference type="Gene3D" id="3.30.30.40">
    <property type="match status" value="1"/>
</dbReference>
<organism evidence="1 2">
    <name type="scientific">Nocardioides fonticola</name>
    <dbReference type="NCBI Taxonomy" id="450363"/>
    <lineage>
        <taxon>Bacteria</taxon>
        <taxon>Bacillati</taxon>
        <taxon>Actinomycetota</taxon>
        <taxon>Actinomycetes</taxon>
        <taxon>Propionibacteriales</taxon>
        <taxon>Nocardioidaceae</taxon>
        <taxon>Nocardioides</taxon>
    </lineage>
</organism>
<dbReference type="EMBL" id="BAAAZH010000008">
    <property type="protein sequence ID" value="GAA4113095.1"/>
    <property type="molecule type" value="Genomic_DNA"/>
</dbReference>
<dbReference type="Pfam" id="PF01144">
    <property type="entry name" value="CoA_trans"/>
    <property type="match status" value="1"/>
</dbReference>
<dbReference type="SUPFAM" id="SSF100950">
    <property type="entry name" value="NagB/RpiA/CoA transferase-like"/>
    <property type="match status" value="1"/>
</dbReference>
<comment type="caution">
    <text evidence="1">The sequence shown here is derived from an EMBL/GenBank/DDBJ whole genome shotgun (WGS) entry which is preliminary data.</text>
</comment>
<gene>
    <name evidence="1" type="ORF">GCM10022215_09980</name>
</gene>
<protein>
    <submittedName>
        <fullName evidence="1">CoA transferase subunit A</fullName>
    </submittedName>
</protein>
<dbReference type="InterPro" id="IPR037171">
    <property type="entry name" value="NagB/RpiA_transferase-like"/>
</dbReference>
<dbReference type="GO" id="GO:0016740">
    <property type="term" value="F:transferase activity"/>
    <property type="evidence" value="ECO:0007669"/>
    <property type="project" value="UniProtKB-KW"/>
</dbReference>
<reference evidence="2" key="1">
    <citation type="journal article" date="2019" name="Int. J. Syst. Evol. Microbiol.">
        <title>The Global Catalogue of Microorganisms (GCM) 10K type strain sequencing project: providing services to taxonomists for standard genome sequencing and annotation.</title>
        <authorList>
            <consortium name="The Broad Institute Genomics Platform"/>
            <consortium name="The Broad Institute Genome Sequencing Center for Infectious Disease"/>
            <person name="Wu L."/>
            <person name="Ma J."/>
        </authorList>
    </citation>
    <scope>NUCLEOTIDE SEQUENCE [LARGE SCALE GENOMIC DNA]</scope>
    <source>
        <strain evidence="2">JCM 16703</strain>
    </source>
</reference>
<sequence>MTDQTFTLPQRRSKEISLEEAGALIAQRKRLAFGNEPMALVRAALRAGAEGLTVIPPVTTSLSTDLLIAAGAVESLYVCYIGFETLGMAPAFRRAAESRTIEVVEADEITVILGTRTAAGGMPFAPVANIYEATDLPRLNPDNLRRVVDPFTGTETYAIPALRSEICLIHAQEADIYGNAICLGSNNQEADKALASDFVIVQADRIVSTDRIREQPYRTSLPSNLVDAVVHAPFGNHPLVSGRHYQMDVPHVRTYLSMVKEGRAQEYLDTYVYGPKDEWAYLELIGMHDLLTLQRGV</sequence>
<accession>A0ABP7XFE1</accession>
<evidence type="ECO:0000313" key="2">
    <source>
        <dbReference type="Proteomes" id="UP001501495"/>
    </source>
</evidence>
<keyword evidence="2" id="KW-1185">Reference proteome</keyword>
<dbReference type="SMART" id="SM00882">
    <property type="entry name" value="CoA_trans"/>
    <property type="match status" value="1"/>
</dbReference>
<dbReference type="Gene3D" id="3.40.1080.10">
    <property type="entry name" value="Glutaconate Coenzyme A-transferase"/>
    <property type="match status" value="1"/>
</dbReference>